<reference evidence="8" key="1">
    <citation type="submission" date="2021-02" db="EMBL/GenBank/DDBJ databases">
        <authorList>
            <person name="Nowell W R."/>
        </authorList>
    </citation>
    <scope>NUCLEOTIDE SEQUENCE</scope>
</reference>
<dbReference type="PROSITE" id="PS50016">
    <property type="entry name" value="ZF_PHD_2"/>
    <property type="match status" value="1"/>
</dbReference>
<dbReference type="InterPro" id="IPR019786">
    <property type="entry name" value="Zinc_finger_PHD-type_CS"/>
</dbReference>
<evidence type="ECO:0000256" key="3">
    <source>
        <dbReference type="ARBA" id="ARBA00022833"/>
    </source>
</evidence>
<dbReference type="Proteomes" id="UP000663864">
    <property type="component" value="Unassembled WGS sequence"/>
</dbReference>
<dbReference type="AlphaFoldDB" id="A0A815HME6"/>
<feature type="compositionally biased region" description="Low complexity" evidence="5">
    <location>
        <begin position="280"/>
        <end position="293"/>
    </location>
</feature>
<evidence type="ECO:0000256" key="2">
    <source>
        <dbReference type="ARBA" id="ARBA00022771"/>
    </source>
</evidence>
<feature type="domain" description="RING-type" evidence="7">
    <location>
        <begin position="396"/>
        <end position="441"/>
    </location>
</feature>
<feature type="compositionally biased region" description="Basic and acidic residues" evidence="5">
    <location>
        <begin position="537"/>
        <end position="550"/>
    </location>
</feature>
<keyword evidence="1" id="KW-0479">Metal-binding</keyword>
<feature type="compositionally biased region" description="Acidic residues" evidence="5">
    <location>
        <begin position="934"/>
        <end position="948"/>
    </location>
</feature>
<dbReference type="PANTHER" id="PTHR24102">
    <property type="entry name" value="PHD FINGER PROTEIN"/>
    <property type="match status" value="1"/>
</dbReference>
<protein>
    <recommendedName>
        <fullName evidence="10">PHD-type domain-containing protein</fullName>
    </recommendedName>
</protein>
<feature type="compositionally biased region" description="Polar residues" evidence="5">
    <location>
        <begin position="323"/>
        <end position="332"/>
    </location>
</feature>
<dbReference type="PROSITE" id="PS01359">
    <property type="entry name" value="ZF_PHD_1"/>
    <property type="match status" value="1"/>
</dbReference>
<feature type="compositionally biased region" description="Acidic residues" evidence="5">
    <location>
        <begin position="980"/>
        <end position="990"/>
    </location>
</feature>
<proteinExistence type="predicted"/>
<evidence type="ECO:0000259" key="7">
    <source>
        <dbReference type="PROSITE" id="PS50089"/>
    </source>
</evidence>
<feature type="compositionally biased region" description="Acidic residues" evidence="5">
    <location>
        <begin position="719"/>
        <end position="730"/>
    </location>
</feature>
<dbReference type="EMBL" id="CAJNOT010002985">
    <property type="protein sequence ID" value="CAF1356914.1"/>
    <property type="molecule type" value="Genomic_DNA"/>
</dbReference>
<organism evidence="8 9">
    <name type="scientific">Rotaria sordida</name>
    <dbReference type="NCBI Taxonomy" id="392033"/>
    <lineage>
        <taxon>Eukaryota</taxon>
        <taxon>Metazoa</taxon>
        <taxon>Spiralia</taxon>
        <taxon>Gnathifera</taxon>
        <taxon>Rotifera</taxon>
        <taxon>Eurotatoria</taxon>
        <taxon>Bdelloidea</taxon>
        <taxon>Philodinida</taxon>
        <taxon>Philodinidae</taxon>
        <taxon>Rotaria</taxon>
    </lineage>
</organism>
<feature type="domain" description="PHD-type" evidence="6">
    <location>
        <begin position="393"/>
        <end position="443"/>
    </location>
</feature>
<dbReference type="GO" id="GO:0008270">
    <property type="term" value="F:zinc ion binding"/>
    <property type="evidence" value="ECO:0007669"/>
    <property type="project" value="UniProtKB-KW"/>
</dbReference>
<dbReference type="PANTHER" id="PTHR24102:SF28">
    <property type="entry name" value="PHD-TYPE DOMAIN-CONTAINING PROTEIN"/>
    <property type="match status" value="1"/>
</dbReference>
<feature type="compositionally biased region" description="Polar residues" evidence="5">
    <location>
        <begin position="1046"/>
        <end position="1064"/>
    </location>
</feature>
<feature type="compositionally biased region" description="Low complexity" evidence="5">
    <location>
        <begin position="516"/>
        <end position="527"/>
    </location>
</feature>
<dbReference type="InterPro" id="IPR011011">
    <property type="entry name" value="Znf_FYVE_PHD"/>
</dbReference>
<sequence>DTGCYIRVFRENIDNKHTWINLAKNQNELENLIKLLITDHVVRKKFPEWKFSYESFNCLSSSNEFEERYSLNLSDNKNKNELLDVLCSSVVIFNSDFIKTEDVDFDPVVNLNRDLPSSPPISSSFEIDNIERKNELDKTSDSESINSIEIIANRLSISSSNDTRDEIYSCDYSQDSYNNYNYKYEDIENTIKKIQHITSTNDNHDVQVIIKKPLLDKGIKRKLVDYDDSESDLEDNEKHDETSQDSHHIPVNKESINNTELPIALRRSKRGHRPFTADLSPTSSSTSKSASRSSGRKKSVNERWKNSSQPSKTNGRRRRRGRTSTNEHSSSTSDEHQLYNDDDLSDDYLPDKTEIDELLNGNLLDEEEDDDDSISHRTAKTVAQCHEQFQRPLTACSICLQINHPESLLLCEDCDDAYHLECLKPELLSIPIDSWYCPLCEHKRLCDGLIEKLLILIKDQREFEMKRRLHVSKRRKRLTNVAVNLERYVKQSTNEIKTNGIMSSDETEENEKKTDSTNNNNNNNNNNNDDDDDDDSVYGRKNDENRKPSDQESEQPGKRRVRSCRRKAQNYSFDDYDKKIKEAMIDAGINKELIEIDSDDSDEVILKRKQSKKRRRYEYDDDFDASDSKTNEEYLPSRRRVTNDNSRSTIRDYDAFLSNRRPTINDDSRSNGRDYDDFLPNRRPTINDDSRSARDYDDFLPNRRSTINDDSRSDARDYDDNDDFGMSDDDSAWRNRQQPSASSKPKKKSIAKSNRNSRRKSTIRTDEDSILSETNLNNLSSGIKIKTEPTTEFDKNINGTNETAKNVFDKHPVVNNSLNKNPVINTSLGKTPNVENVTNQNEVAKTPKPRRPRRAAATKKKPLIQQEKFTDEEDNGHPPLPARRPYRRRRVSHESSPDDDDDYEKLAHKRRLFSQGKGTIRTSITAHIKKLVGDEDEDEDEEQEEIEEDATKDKSSDGKKKDGNNNSKPKNKNLQHDEYQLSDDDDFPDEQEILKTTGLNLKKPLNIPKAAPIRAPVMSSMQSYQFTMADPTANFDLTCLPETPITEPSDSNQANANHNLSTTI</sequence>
<feature type="region of interest" description="Disordered" evidence="5">
    <location>
        <begin position="608"/>
        <end position="646"/>
    </location>
</feature>
<evidence type="ECO:0000313" key="9">
    <source>
        <dbReference type="Proteomes" id="UP000663864"/>
    </source>
</evidence>
<dbReference type="InterPro" id="IPR019787">
    <property type="entry name" value="Znf_PHD-finger"/>
</dbReference>
<comment type="caution">
    <text evidence="8">The sequence shown here is derived from an EMBL/GenBank/DDBJ whole genome shotgun (WGS) entry which is preliminary data.</text>
</comment>
<dbReference type="Gene3D" id="2.30.30.1150">
    <property type="match status" value="1"/>
</dbReference>
<feature type="compositionally biased region" description="Basic and acidic residues" evidence="5">
    <location>
        <begin position="949"/>
        <end position="963"/>
    </location>
</feature>
<feature type="region of interest" description="Disordered" evidence="5">
    <location>
        <begin position="931"/>
        <end position="990"/>
    </location>
</feature>
<dbReference type="SMART" id="SM00249">
    <property type="entry name" value="PHD"/>
    <property type="match status" value="1"/>
</dbReference>
<dbReference type="PROSITE" id="PS50089">
    <property type="entry name" value="ZF_RING_2"/>
    <property type="match status" value="1"/>
</dbReference>
<dbReference type="SUPFAM" id="SSF57903">
    <property type="entry name" value="FYVE/PHD zinc finger"/>
    <property type="match status" value="1"/>
</dbReference>
<keyword evidence="3" id="KW-0862">Zinc</keyword>
<feature type="compositionally biased region" description="Basic and acidic residues" evidence="5">
    <location>
        <begin position="663"/>
        <end position="718"/>
    </location>
</feature>
<dbReference type="Pfam" id="PF00628">
    <property type="entry name" value="PHD"/>
    <property type="match status" value="1"/>
</dbReference>
<feature type="compositionally biased region" description="Basic and acidic residues" evidence="5">
    <location>
        <begin position="626"/>
        <end position="636"/>
    </location>
</feature>
<feature type="non-terminal residue" evidence="8">
    <location>
        <position position="1"/>
    </location>
</feature>
<feature type="compositionally biased region" description="Basic residues" evidence="5">
    <location>
        <begin position="744"/>
        <end position="762"/>
    </location>
</feature>
<evidence type="ECO:0000256" key="1">
    <source>
        <dbReference type="ARBA" id="ARBA00022723"/>
    </source>
</evidence>
<dbReference type="InterPro" id="IPR001841">
    <property type="entry name" value="Znf_RING"/>
</dbReference>
<dbReference type="InterPro" id="IPR001965">
    <property type="entry name" value="Znf_PHD"/>
</dbReference>
<keyword evidence="2 4" id="KW-0863">Zinc-finger</keyword>
<feature type="compositionally biased region" description="Polar residues" evidence="5">
    <location>
        <begin position="814"/>
        <end position="843"/>
    </location>
</feature>
<evidence type="ECO:0000256" key="4">
    <source>
        <dbReference type="PROSITE-ProRule" id="PRU00175"/>
    </source>
</evidence>
<accession>A0A815HME6</accession>
<feature type="region of interest" description="Disordered" evidence="5">
    <location>
        <begin position="496"/>
        <end position="566"/>
    </location>
</feature>
<evidence type="ECO:0000313" key="8">
    <source>
        <dbReference type="EMBL" id="CAF1356914.1"/>
    </source>
</evidence>
<gene>
    <name evidence="8" type="ORF">ZHD862_LOCUS30864</name>
</gene>
<name>A0A815HME6_9BILA</name>
<feature type="region of interest" description="Disordered" evidence="5">
    <location>
        <begin position="227"/>
        <end position="347"/>
    </location>
</feature>
<feature type="compositionally biased region" description="Basic residues" evidence="5">
    <location>
        <begin position="847"/>
        <end position="862"/>
    </location>
</feature>
<evidence type="ECO:0000259" key="6">
    <source>
        <dbReference type="PROSITE" id="PS50016"/>
    </source>
</evidence>
<evidence type="ECO:0000256" key="5">
    <source>
        <dbReference type="SAM" id="MobiDB-lite"/>
    </source>
</evidence>
<feature type="region of interest" description="Disordered" evidence="5">
    <location>
        <begin position="1040"/>
        <end position="1064"/>
    </location>
</feature>
<feature type="region of interest" description="Disordered" evidence="5">
    <location>
        <begin position="792"/>
        <end position="905"/>
    </location>
</feature>
<feature type="compositionally biased region" description="Basic and acidic residues" evidence="5">
    <location>
        <begin position="236"/>
        <end position="248"/>
    </location>
</feature>
<dbReference type="CDD" id="cd15543">
    <property type="entry name" value="PHD_RSF1"/>
    <property type="match status" value="1"/>
</dbReference>
<evidence type="ECO:0008006" key="10">
    <source>
        <dbReference type="Google" id="ProtNLM"/>
    </source>
</evidence>
<feature type="region of interest" description="Disordered" evidence="5">
    <location>
        <begin position="660"/>
        <end position="767"/>
    </location>
</feature>